<feature type="transmembrane region" description="Helical" evidence="1">
    <location>
        <begin position="163"/>
        <end position="185"/>
    </location>
</feature>
<feature type="transmembrane region" description="Helical" evidence="1">
    <location>
        <begin position="262"/>
        <end position="283"/>
    </location>
</feature>
<feature type="domain" description="DUF112" evidence="2">
    <location>
        <begin position="17"/>
        <end position="443"/>
    </location>
</feature>
<dbReference type="EMBL" id="JARHUD010000008">
    <property type="protein sequence ID" value="MDF2096911.1"/>
    <property type="molecule type" value="Genomic_DNA"/>
</dbReference>
<name>A0ABT5YQ49_9PROT</name>
<feature type="transmembrane region" description="Helical" evidence="1">
    <location>
        <begin position="192"/>
        <end position="213"/>
    </location>
</feature>
<feature type="transmembrane region" description="Helical" evidence="1">
    <location>
        <begin position="320"/>
        <end position="342"/>
    </location>
</feature>
<dbReference type="InterPro" id="IPR002823">
    <property type="entry name" value="DUF112_TM"/>
</dbReference>
<keyword evidence="1" id="KW-0812">Transmembrane</keyword>
<feature type="transmembrane region" description="Helical" evidence="1">
    <location>
        <begin position="362"/>
        <end position="381"/>
    </location>
</feature>
<feature type="transmembrane region" description="Helical" evidence="1">
    <location>
        <begin position="136"/>
        <end position="157"/>
    </location>
</feature>
<dbReference type="Pfam" id="PF01970">
    <property type="entry name" value="TctA"/>
    <property type="match status" value="1"/>
</dbReference>
<evidence type="ECO:0000259" key="2">
    <source>
        <dbReference type="Pfam" id="PF01970"/>
    </source>
</evidence>
<dbReference type="PANTHER" id="PTHR35342">
    <property type="entry name" value="TRICARBOXYLIC TRANSPORT PROTEIN"/>
    <property type="match status" value="1"/>
</dbReference>
<evidence type="ECO:0000313" key="3">
    <source>
        <dbReference type="EMBL" id="MDF2096911.1"/>
    </source>
</evidence>
<feature type="transmembrane region" description="Helical" evidence="1">
    <location>
        <begin position="441"/>
        <end position="465"/>
    </location>
</feature>
<dbReference type="Proteomes" id="UP001215503">
    <property type="component" value="Unassembled WGS sequence"/>
</dbReference>
<dbReference type="RefSeq" id="WP_275823678.1">
    <property type="nucleotide sequence ID" value="NZ_JARHUD010000008.1"/>
</dbReference>
<feature type="transmembrane region" description="Helical" evidence="1">
    <location>
        <begin position="103"/>
        <end position="129"/>
    </location>
</feature>
<evidence type="ECO:0000256" key="1">
    <source>
        <dbReference type="SAM" id="Phobius"/>
    </source>
</evidence>
<keyword evidence="1" id="KW-1133">Transmembrane helix</keyword>
<organism evidence="3 4">
    <name type="scientific">Aquibaculum arenosum</name>
    <dbReference type="NCBI Taxonomy" id="3032591"/>
    <lineage>
        <taxon>Bacteria</taxon>
        <taxon>Pseudomonadati</taxon>
        <taxon>Pseudomonadota</taxon>
        <taxon>Alphaproteobacteria</taxon>
        <taxon>Rhodospirillales</taxon>
        <taxon>Rhodovibrionaceae</taxon>
        <taxon>Aquibaculum</taxon>
    </lineage>
</organism>
<feature type="transmembrane region" description="Helical" evidence="1">
    <location>
        <begin position="477"/>
        <end position="497"/>
    </location>
</feature>
<sequence length="512" mass="52654">MELFLEALVSILQPHMLLVIFIGVTAGLFVGALPGLTATMALAVLLPFTFTMDALQGLVALGAVYMGTIYGGSFAAILVNTPGTPSSIATTFDGYPMAKQGRAYEAICAATVASVIGGVLGVLALLLLAPPLARMALFFGPAEMFWVAILGLTLIAALSEGSLLKGLLGGCIGMILGTIGVSPVGGESRFTFGIPAMQGGVELIVALIGLFVVPELLLMATRGRAAIDAAGMKTGAREGMAIFLRTARAVLAKPVNLIRSAVIGQVIAIIPGAGGSIASLVSYDAARRSSKRPETFGRGNVDGLVASETSNNVMVAGSMVPLLTLGIPGAPPDAIILGVMMLHGLRPGFELFSTSGVLTNGFILSMGVAALLMLPVGLLGGRVIYRIVVGTPYFFLVPSIALVTILGTYALRNSMVDVLIMLGLGVVGYLLRNIGIGSAPIVLGLILGGIAEMGYVQSVLGGMAYSVPQLRLVENPLSQILVLLVVLAVGAPMVGAWRRRRVGKERDAGGET</sequence>
<dbReference type="PANTHER" id="PTHR35342:SF5">
    <property type="entry name" value="TRICARBOXYLIC TRANSPORT PROTEIN"/>
    <property type="match status" value="1"/>
</dbReference>
<gene>
    <name evidence="3" type="ORF">P2G67_13090</name>
</gene>
<evidence type="ECO:0000313" key="4">
    <source>
        <dbReference type="Proteomes" id="UP001215503"/>
    </source>
</evidence>
<reference evidence="3 4" key="1">
    <citation type="submission" date="2023-03" db="EMBL/GenBank/DDBJ databases">
        <title>Fodinicurvata sp. CAU 1616 isolated from sea sendiment.</title>
        <authorList>
            <person name="Kim W."/>
        </authorList>
    </citation>
    <scope>NUCLEOTIDE SEQUENCE [LARGE SCALE GENOMIC DNA]</scope>
    <source>
        <strain evidence="3 4">CAU 1616</strain>
    </source>
</reference>
<feature type="transmembrane region" description="Helical" evidence="1">
    <location>
        <begin position="58"/>
        <end position="79"/>
    </location>
</feature>
<protein>
    <submittedName>
        <fullName evidence="3">Tripartite tricarboxylate transporter permease</fullName>
    </submittedName>
</protein>
<feature type="transmembrane region" description="Helical" evidence="1">
    <location>
        <begin position="20"/>
        <end position="46"/>
    </location>
</feature>
<accession>A0ABT5YQ49</accession>
<keyword evidence="4" id="KW-1185">Reference proteome</keyword>
<feature type="transmembrane region" description="Helical" evidence="1">
    <location>
        <begin position="418"/>
        <end position="434"/>
    </location>
</feature>
<comment type="caution">
    <text evidence="3">The sequence shown here is derived from an EMBL/GenBank/DDBJ whole genome shotgun (WGS) entry which is preliminary data.</text>
</comment>
<feature type="transmembrane region" description="Helical" evidence="1">
    <location>
        <begin position="393"/>
        <end position="412"/>
    </location>
</feature>
<keyword evidence="1" id="KW-0472">Membrane</keyword>
<proteinExistence type="predicted"/>